<dbReference type="InterPro" id="IPR013520">
    <property type="entry name" value="Ribonucl_H"/>
</dbReference>
<dbReference type="InterPro" id="IPR036397">
    <property type="entry name" value="RNaseH_sf"/>
</dbReference>
<evidence type="ECO:0000313" key="5">
    <source>
        <dbReference type="Proteomes" id="UP000027219"/>
    </source>
</evidence>
<dbReference type="GO" id="GO:0005829">
    <property type="term" value="C:cytosol"/>
    <property type="evidence" value="ECO:0007669"/>
    <property type="project" value="TreeGrafter"/>
</dbReference>
<dbReference type="PANTHER" id="PTHR30231">
    <property type="entry name" value="DNA POLYMERASE III SUBUNIT EPSILON"/>
    <property type="match status" value="1"/>
</dbReference>
<sequence>MNRLVRYYWYRKLKGSPYRDLFTTNSGQELVSLDCETTSLDPNQAELVSIAATKIVGNRIITSQPFEVRLRAPQSLDSNSIKIHRIRHQDLKHGVEEKQAISALLDFIGNRPLVGYHIRYDKKILDKACLKHFGFPMPNPLVEVSQLYQEKLEKHLPNAYFDLSLDTICRQLDLPLPTNKHDALQDAISAALIFVRLQYGDLPRFNSSYS</sequence>
<dbReference type="CDD" id="cd06127">
    <property type="entry name" value="DEDDh"/>
    <property type="match status" value="1"/>
</dbReference>
<keyword evidence="1" id="KW-0540">Nuclease</keyword>
<gene>
    <name evidence="4" type="ORF">VFDL14_11845</name>
</gene>
<dbReference type="GO" id="GO:0008408">
    <property type="term" value="F:3'-5' exonuclease activity"/>
    <property type="evidence" value="ECO:0007669"/>
    <property type="project" value="TreeGrafter"/>
</dbReference>
<dbReference type="NCBIfam" id="NF006601">
    <property type="entry name" value="PRK09145.1"/>
    <property type="match status" value="1"/>
</dbReference>
<dbReference type="PANTHER" id="PTHR30231:SF7">
    <property type="entry name" value="BLR4117 PROTEIN"/>
    <property type="match status" value="1"/>
</dbReference>
<dbReference type="SMART" id="SM00479">
    <property type="entry name" value="EXOIII"/>
    <property type="match status" value="1"/>
</dbReference>
<comment type="caution">
    <text evidence="4">The sequence shown here is derived from an EMBL/GenBank/DDBJ whole genome shotgun (WGS) entry which is preliminary data.</text>
</comment>
<evidence type="ECO:0000313" key="4">
    <source>
        <dbReference type="EMBL" id="KDN29536.1"/>
    </source>
</evidence>
<dbReference type="GO" id="GO:0006259">
    <property type="term" value="P:DNA metabolic process"/>
    <property type="evidence" value="ECO:0007669"/>
    <property type="project" value="UniProtKB-ARBA"/>
</dbReference>
<dbReference type="Pfam" id="PF00929">
    <property type="entry name" value="RNase_T"/>
    <property type="match status" value="1"/>
</dbReference>
<evidence type="ECO:0000256" key="1">
    <source>
        <dbReference type="ARBA" id="ARBA00022722"/>
    </source>
</evidence>
<proteinExistence type="predicted"/>
<evidence type="ECO:0000256" key="2">
    <source>
        <dbReference type="ARBA" id="ARBA00022839"/>
    </source>
</evidence>
<reference evidence="4 5" key="1">
    <citation type="submission" date="2014-02" db="EMBL/GenBank/DDBJ databases">
        <title>Vibrio fortis Dalian14 Genome Sequencing.</title>
        <authorList>
            <person name="Wang Y."/>
            <person name="Song L."/>
            <person name="Liu G."/>
            <person name="Ding J."/>
        </authorList>
    </citation>
    <scope>NUCLEOTIDE SEQUENCE [LARGE SCALE GENOMIC DNA]</scope>
    <source>
        <strain evidence="4 5">Dalian14</strain>
    </source>
</reference>
<keyword evidence="2" id="KW-0269">Exonuclease</keyword>
<keyword evidence="2" id="KW-0378">Hydrolase</keyword>
<evidence type="ECO:0000259" key="3">
    <source>
        <dbReference type="SMART" id="SM00479"/>
    </source>
</evidence>
<dbReference type="STRING" id="212667.VFDL14_11845"/>
<dbReference type="RefSeq" id="WP_032549935.1">
    <property type="nucleotide sequence ID" value="NZ_JFFR01000005.1"/>
</dbReference>
<keyword evidence="5" id="KW-1185">Reference proteome</keyword>
<dbReference type="InterPro" id="IPR012337">
    <property type="entry name" value="RNaseH-like_sf"/>
</dbReference>
<accession>A0A066UQ07</accession>
<dbReference type="Gene3D" id="3.30.420.10">
    <property type="entry name" value="Ribonuclease H-like superfamily/Ribonuclease H"/>
    <property type="match status" value="1"/>
</dbReference>
<dbReference type="GO" id="GO:0003676">
    <property type="term" value="F:nucleic acid binding"/>
    <property type="evidence" value="ECO:0007669"/>
    <property type="project" value="InterPro"/>
</dbReference>
<protein>
    <submittedName>
        <fullName evidence="4">DNA polymerase III subunit epsilon</fullName>
    </submittedName>
</protein>
<name>A0A066UQ07_9VIBR</name>
<dbReference type="AlphaFoldDB" id="A0A066UQ07"/>
<dbReference type="EMBL" id="JFFR01000005">
    <property type="protein sequence ID" value="KDN29536.1"/>
    <property type="molecule type" value="Genomic_DNA"/>
</dbReference>
<dbReference type="Proteomes" id="UP000027219">
    <property type="component" value="Unassembled WGS sequence"/>
</dbReference>
<feature type="domain" description="Exonuclease" evidence="3">
    <location>
        <begin position="29"/>
        <end position="203"/>
    </location>
</feature>
<dbReference type="SUPFAM" id="SSF53098">
    <property type="entry name" value="Ribonuclease H-like"/>
    <property type="match status" value="1"/>
</dbReference>
<organism evidence="4 5">
    <name type="scientific">Vibrio fortis</name>
    <dbReference type="NCBI Taxonomy" id="212667"/>
    <lineage>
        <taxon>Bacteria</taxon>
        <taxon>Pseudomonadati</taxon>
        <taxon>Pseudomonadota</taxon>
        <taxon>Gammaproteobacteria</taxon>
        <taxon>Vibrionales</taxon>
        <taxon>Vibrionaceae</taxon>
        <taxon>Vibrio</taxon>
    </lineage>
</organism>
<dbReference type="OrthoDB" id="6193218at2"/>